<dbReference type="InterPro" id="IPR022566">
    <property type="entry name" value="DUF2613"/>
</dbReference>
<dbReference type="Proteomes" id="UP000320791">
    <property type="component" value="Unassembled WGS sequence"/>
</dbReference>
<dbReference type="EMBL" id="VOHM01000008">
    <property type="protein sequence ID" value="TWT26619.1"/>
    <property type="molecule type" value="Genomic_DNA"/>
</dbReference>
<keyword evidence="1" id="KW-1133">Transmembrane helix</keyword>
<dbReference type="RefSeq" id="WP_146324063.1">
    <property type="nucleotide sequence ID" value="NZ_BAABLR010000024.1"/>
</dbReference>
<evidence type="ECO:0000313" key="3">
    <source>
        <dbReference type="Proteomes" id="UP000320791"/>
    </source>
</evidence>
<sequence>MAFDSDSLTRRSLGPALASAVIGVVLGVAAIAGIAELSQPHAVPLQQGESIKDPLLGGAEYGSRK</sequence>
<dbReference type="Pfam" id="PF11021">
    <property type="entry name" value="DUF2613"/>
    <property type="match status" value="1"/>
</dbReference>
<feature type="transmembrane region" description="Helical" evidence="1">
    <location>
        <begin position="12"/>
        <end position="35"/>
    </location>
</feature>
<dbReference type="AlphaFoldDB" id="A0A5C5UL99"/>
<name>A0A5C5UL99_9CORY</name>
<keyword evidence="3" id="KW-1185">Reference proteome</keyword>
<protein>
    <submittedName>
        <fullName evidence="2">DUF2613 family protein</fullName>
    </submittedName>
</protein>
<reference evidence="2 3" key="1">
    <citation type="submission" date="2019-08" db="EMBL/GenBank/DDBJ databases">
        <authorList>
            <person name="Lei W."/>
        </authorList>
    </citation>
    <scope>NUCLEOTIDE SEQUENCE [LARGE SCALE GENOMIC DNA]</scope>
    <source>
        <strain evidence="2 3">CCUG 58627</strain>
    </source>
</reference>
<keyword evidence="1" id="KW-0812">Transmembrane</keyword>
<evidence type="ECO:0000313" key="2">
    <source>
        <dbReference type="EMBL" id="TWT26619.1"/>
    </source>
</evidence>
<evidence type="ECO:0000256" key="1">
    <source>
        <dbReference type="SAM" id="Phobius"/>
    </source>
</evidence>
<proteinExistence type="predicted"/>
<gene>
    <name evidence="2" type="ORF">FRX94_05165</name>
</gene>
<accession>A0A5C5UL99</accession>
<organism evidence="2 3">
    <name type="scientific">Corynebacterium canis</name>
    <dbReference type="NCBI Taxonomy" id="679663"/>
    <lineage>
        <taxon>Bacteria</taxon>
        <taxon>Bacillati</taxon>
        <taxon>Actinomycetota</taxon>
        <taxon>Actinomycetes</taxon>
        <taxon>Mycobacteriales</taxon>
        <taxon>Corynebacteriaceae</taxon>
        <taxon>Corynebacterium</taxon>
    </lineage>
</organism>
<keyword evidence="1" id="KW-0472">Membrane</keyword>
<comment type="caution">
    <text evidence="2">The sequence shown here is derived from an EMBL/GenBank/DDBJ whole genome shotgun (WGS) entry which is preliminary data.</text>
</comment>